<evidence type="ECO:0000313" key="9">
    <source>
        <dbReference type="EMBL" id="ADY62248.1"/>
    </source>
</evidence>
<comment type="similarity">
    <text evidence="2 6">Belongs to the cytochrome c oxidase subunit 3 family.</text>
</comment>
<accession>F0SPE0</accession>
<feature type="transmembrane region" description="Helical" evidence="7">
    <location>
        <begin position="20"/>
        <end position="41"/>
    </location>
</feature>
<keyword evidence="5 7" id="KW-0472">Membrane</keyword>
<feature type="domain" description="Heme-copper oxidase subunit III family profile" evidence="8">
    <location>
        <begin position="1"/>
        <end position="194"/>
    </location>
</feature>
<dbReference type="InterPro" id="IPR000298">
    <property type="entry name" value="Cyt_c_oxidase-like_su3"/>
</dbReference>
<reference evidence="10" key="1">
    <citation type="submission" date="2011-02" db="EMBL/GenBank/DDBJ databases">
        <title>The complete genome of Planctomyces brasiliensis DSM 5305.</title>
        <authorList>
            <person name="Lucas S."/>
            <person name="Copeland A."/>
            <person name="Lapidus A."/>
            <person name="Bruce D."/>
            <person name="Goodwin L."/>
            <person name="Pitluck S."/>
            <person name="Kyrpides N."/>
            <person name="Mavromatis K."/>
            <person name="Pagani I."/>
            <person name="Ivanova N."/>
            <person name="Ovchinnikova G."/>
            <person name="Lu M."/>
            <person name="Detter J.C."/>
            <person name="Han C."/>
            <person name="Land M."/>
            <person name="Hauser L."/>
            <person name="Markowitz V."/>
            <person name="Cheng J.-F."/>
            <person name="Hugenholtz P."/>
            <person name="Woyke T."/>
            <person name="Wu D."/>
            <person name="Tindall B."/>
            <person name="Pomrenke H.G."/>
            <person name="Brambilla E."/>
            <person name="Klenk H.-P."/>
            <person name="Eisen J.A."/>
        </authorList>
    </citation>
    <scope>NUCLEOTIDE SEQUENCE [LARGE SCALE GENOMIC DNA]</scope>
    <source>
        <strain evidence="10">ATCC 49424 / DSM 5305 / JCM 21570 / NBRC 103401 / IFAM 1448</strain>
    </source>
</reference>
<evidence type="ECO:0000256" key="2">
    <source>
        <dbReference type="ARBA" id="ARBA00010581"/>
    </source>
</evidence>
<dbReference type="PROSITE" id="PS50253">
    <property type="entry name" value="COX3"/>
    <property type="match status" value="1"/>
</dbReference>
<dbReference type="InterPro" id="IPR024791">
    <property type="entry name" value="Cyt_c/ubiquinol_Oxase_su3"/>
</dbReference>
<dbReference type="InterPro" id="IPR035973">
    <property type="entry name" value="Cyt_c_oxidase_su3-like_sf"/>
</dbReference>
<dbReference type="EMBL" id="CP002546">
    <property type="protein sequence ID" value="ADY62248.1"/>
    <property type="molecule type" value="Genomic_DNA"/>
</dbReference>
<dbReference type="AlphaFoldDB" id="F0SPE0"/>
<dbReference type="Pfam" id="PF00510">
    <property type="entry name" value="COX3"/>
    <property type="match status" value="1"/>
</dbReference>
<dbReference type="InterPro" id="IPR013833">
    <property type="entry name" value="Cyt_c_oxidase_su3_a-hlx"/>
</dbReference>
<dbReference type="SUPFAM" id="SSF81452">
    <property type="entry name" value="Cytochrome c oxidase subunit III-like"/>
    <property type="match status" value="1"/>
</dbReference>
<dbReference type="Proteomes" id="UP000006860">
    <property type="component" value="Chromosome"/>
</dbReference>
<dbReference type="Gene3D" id="1.20.120.80">
    <property type="entry name" value="Cytochrome c oxidase, subunit III, four-helix bundle"/>
    <property type="match status" value="1"/>
</dbReference>
<comment type="subcellular location">
    <subcellularLocation>
        <location evidence="6">Cell membrane</location>
        <topology evidence="6">Multi-pass membrane protein</topology>
    </subcellularLocation>
    <subcellularLocation>
        <location evidence="1">Membrane</location>
        <topology evidence="1">Multi-pass membrane protein</topology>
    </subcellularLocation>
</comment>
<sequence length="194" mass="22106">MQTDGPRTRVYPVHARTSFLVYGLILSIAIFFVATFIAYLARFVLNSDIGPQPALPVILWVSTAVLLLGSHFLWRAYRNIRLERQKPFRRNITIAFIFGGAFCILQAVGITELAEGHWRQAVHVSGALAAIAFLIFLHVAHFVAGYIGLAYVTVQAHRGRYDHEFHNGVRLAAIYWRFLDVVWLIMLLMFWFTG</sequence>
<protein>
    <submittedName>
        <fullName evidence="9">Cytochrome c oxidase subunit III</fullName>
    </submittedName>
</protein>
<evidence type="ECO:0000313" key="10">
    <source>
        <dbReference type="Proteomes" id="UP000006860"/>
    </source>
</evidence>
<keyword evidence="3 6" id="KW-0812">Transmembrane</keyword>
<evidence type="ECO:0000256" key="7">
    <source>
        <dbReference type="SAM" id="Phobius"/>
    </source>
</evidence>
<dbReference type="PANTHER" id="PTHR11403">
    <property type="entry name" value="CYTOCHROME C OXIDASE SUBUNIT III"/>
    <property type="match status" value="1"/>
</dbReference>
<dbReference type="OrthoDB" id="261701at2"/>
<keyword evidence="4 7" id="KW-1133">Transmembrane helix</keyword>
<evidence type="ECO:0000256" key="1">
    <source>
        <dbReference type="ARBA" id="ARBA00004141"/>
    </source>
</evidence>
<dbReference type="HOGENOM" id="CLU_044071_4_2_0"/>
<feature type="transmembrane region" description="Helical" evidence="7">
    <location>
        <begin position="53"/>
        <end position="74"/>
    </location>
</feature>
<dbReference type="PANTHER" id="PTHR11403:SF10">
    <property type="entry name" value="CYTOCHROME C OXIDASE"/>
    <property type="match status" value="1"/>
</dbReference>
<evidence type="ECO:0000259" key="8">
    <source>
        <dbReference type="PROSITE" id="PS50253"/>
    </source>
</evidence>
<dbReference type="RefSeq" id="WP_013630952.1">
    <property type="nucleotide sequence ID" value="NC_015174.1"/>
</dbReference>
<feature type="transmembrane region" description="Helical" evidence="7">
    <location>
        <begin position="94"/>
        <end position="114"/>
    </location>
</feature>
<evidence type="ECO:0000256" key="3">
    <source>
        <dbReference type="ARBA" id="ARBA00022692"/>
    </source>
</evidence>
<dbReference type="KEGG" id="pbs:Plabr_4677"/>
<feature type="transmembrane region" description="Helical" evidence="7">
    <location>
        <begin position="174"/>
        <end position="192"/>
    </location>
</feature>
<proteinExistence type="inferred from homology"/>
<name>F0SPE0_RUBBR</name>
<dbReference type="STRING" id="756272.Plabr_4677"/>
<evidence type="ECO:0000256" key="4">
    <source>
        <dbReference type="ARBA" id="ARBA00022989"/>
    </source>
</evidence>
<gene>
    <name evidence="9" type="ordered locus">Plabr_4677</name>
</gene>
<dbReference type="eggNOG" id="COG1845">
    <property type="taxonomic scope" value="Bacteria"/>
</dbReference>
<evidence type="ECO:0000256" key="6">
    <source>
        <dbReference type="RuleBase" id="RU003376"/>
    </source>
</evidence>
<keyword evidence="10" id="KW-1185">Reference proteome</keyword>
<evidence type="ECO:0000256" key="5">
    <source>
        <dbReference type="ARBA" id="ARBA00023136"/>
    </source>
</evidence>
<dbReference type="GO" id="GO:0019646">
    <property type="term" value="P:aerobic electron transport chain"/>
    <property type="evidence" value="ECO:0007669"/>
    <property type="project" value="InterPro"/>
</dbReference>
<organism evidence="9 10">
    <name type="scientific">Rubinisphaera brasiliensis (strain ATCC 49424 / DSM 5305 / JCM 21570 / IAM 15109 / NBRC 103401 / IFAM 1448)</name>
    <name type="common">Planctomyces brasiliensis</name>
    <dbReference type="NCBI Taxonomy" id="756272"/>
    <lineage>
        <taxon>Bacteria</taxon>
        <taxon>Pseudomonadati</taxon>
        <taxon>Planctomycetota</taxon>
        <taxon>Planctomycetia</taxon>
        <taxon>Planctomycetales</taxon>
        <taxon>Planctomycetaceae</taxon>
        <taxon>Rubinisphaera</taxon>
    </lineage>
</organism>
<feature type="transmembrane region" description="Helical" evidence="7">
    <location>
        <begin position="126"/>
        <end position="154"/>
    </location>
</feature>
<dbReference type="GO" id="GO:0004129">
    <property type="term" value="F:cytochrome-c oxidase activity"/>
    <property type="evidence" value="ECO:0007669"/>
    <property type="project" value="InterPro"/>
</dbReference>
<dbReference type="GO" id="GO:0005886">
    <property type="term" value="C:plasma membrane"/>
    <property type="evidence" value="ECO:0007669"/>
    <property type="project" value="UniProtKB-SubCell"/>
</dbReference>